<dbReference type="GO" id="GO:0043491">
    <property type="term" value="P:phosphatidylinositol 3-kinase/protein kinase B signal transduction"/>
    <property type="evidence" value="ECO:0007669"/>
    <property type="project" value="Ensembl"/>
</dbReference>
<dbReference type="GO" id="GO:2000563">
    <property type="term" value="P:positive regulation of CD4-positive, alpha-beta T cell proliferation"/>
    <property type="evidence" value="ECO:0007669"/>
    <property type="project" value="Ensembl"/>
</dbReference>
<dbReference type="Pfam" id="PF07686">
    <property type="entry name" value="V-set"/>
    <property type="match status" value="1"/>
</dbReference>
<feature type="domain" description="Immunoglobulin V-set" evidence="18">
    <location>
        <begin position="26"/>
        <end position="136"/>
    </location>
</feature>
<evidence type="ECO:0000256" key="11">
    <source>
        <dbReference type="ARBA" id="ARBA00023180"/>
    </source>
</evidence>
<evidence type="ECO:0000256" key="17">
    <source>
        <dbReference type="SAM" id="SignalP"/>
    </source>
</evidence>
<dbReference type="Gene3D" id="2.60.40.10">
    <property type="entry name" value="Immunoglobulins"/>
    <property type="match status" value="1"/>
</dbReference>
<dbReference type="InterPro" id="IPR040216">
    <property type="entry name" value="CTLA4/CD28"/>
</dbReference>
<comment type="subcellular location">
    <subcellularLocation>
        <location evidence="1">Cell membrane</location>
        <topology evidence="1">Single-pass type I membrane protein</topology>
    </subcellularLocation>
</comment>
<evidence type="ECO:0000313" key="19">
    <source>
        <dbReference type="Ensembl" id="ENSOANP00000050475.1"/>
    </source>
</evidence>
<dbReference type="GO" id="GO:0032733">
    <property type="term" value="P:positive regulation of interleukin-10 production"/>
    <property type="evidence" value="ECO:0007669"/>
    <property type="project" value="Ensembl"/>
</dbReference>
<dbReference type="GO" id="GO:0009897">
    <property type="term" value="C:external side of plasma membrane"/>
    <property type="evidence" value="ECO:0000318"/>
    <property type="project" value="GO_Central"/>
</dbReference>
<gene>
    <name evidence="19" type="primary">CD28</name>
</gene>
<evidence type="ECO:0000256" key="7">
    <source>
        <dbReference type="ARBA" id="ARBA00022989"/>
    </source>
</evidence>
<proteinExistence type="predicted"/>
<dbReference type="Bgee" id="ENSOANG00000040633">
    <property type="expression patterns" value="Expressed in ovary and 3 other cell types or tissues"/>
</dbReference>
<dbReference type="GO" id="GO:0045066">
    <property type="term" value="P:regulatory T cell differentiation"/>
    <property type="evidence" value="ECO:0007669"/>
    <property type="project" value="Ensembl"/>
</dbReference>
<dbReference type="AlphaFoldDB" id="A0A6I8PCN1"/>
<dbReference type="InParanoid" id="A0A6I8PCN1"/>
<dbReference type="GO" id="GO:0001772">
    <property type="term" value="C:immunological synapse"/>
    <property type="evidence" value="ECO:0007669"/>
    <property type="project" value="Ensembl"/>
</dbReference>
<name>A0A6I8PCN1_ORNAN</name>
<evidence type="ECO:0000256" key="6">
    <source>
        <dbReference type="ARBA" id="ARBA00022729"/>
    </source>
</evidence>
<keyword evidence="9" id="KW-1015">Disulfide bond</keyword>
<dbReference type="GO" id="GO:0035739">
    <property type="term" value="P:CD4-positive, alpha-beta T cell proliferation"/>
    <property type="evidence" value="ECO:0007669"/>
    <property type="project" value="Ensembl"/>
</dbReference>
<keyword evidence="10" id="KW-0675">Receptor</keyword>
<protein>
    <recommendedName>
        <fullName evidence="2">T-cell-specific surface glycoprotein CD28</fullName>
    </recommendedName>
</protein>
<keyword evidence="12" id="KW-0393">Immunoglobulin domain</keyword>
<feature type="transmembrane region" description="Helical" evidence="16">
    <location>
        <begin position="153"/>
        <end position="179"/>
    </location>
</feature>
<evidence type="ECO:0000256" key="3">
    <source>
        <dbReference type="ARBA" id="ARBA00022475"/>
    </source>
</evidence>
<dbReference type="GO" id="GO:0051897">
    <property type="term" value="P:positive regulation of phosphatidylinositol 3-kinase/protein kinase B signal transduction"/>
    <property type="evidence" value="ECO:0007669"/>
    <property type="project" value="Ensembl"/>
</dbReference>
<dbReference type="GO" id="GO:0045589">
    <property type="term" value="P:regulation of regulatory T cell differentiation"/>
    <property type="evidence" value="ECO:0007669"/>
    <property type="project" value="Ensembl"/>
</dbReference>
<feature type="signal peptide" evidence="17">
    <location>
        <begin position="1"/>
        <end position="17"/>
    </location>
</feature>
<keyword evidence="7 16" id="KW-1133">Transmembrane helix</keyword>
<keyword evidence="6 17" id="KW-0732">Signal</keyword>
<dbReference type="GO" id="GO:0098636">
    <property type="term" value="C:protein complex involved in cell adhesion"/>
    <property type="evidence" value="ECO:0007669"/>
    <property type="project" value="Ensembl"/>
</dbReference>
<evidence type="ECO:0000256" key="5">
    <source>
        <dbReference type="ARBA" id="ARBA00022692"/>
    </source>
</evidence>
<dbReference type="RefSeq" id="XP_028924817.1">
    <property type="nucleotide sequence ID" value="XM_029068984.2"/>
</dbReference>
<dbReference type="PANTHER" id="PTHR11494:SF7">
    <property type="entry name" value="T-CELL-SPECIFIC SURFACE GLYCOPROTEIN CD28"/>
    <property type="match status" value="1"/>
</dbReference>
<evidence type="ECO:0000256" key="8">
    <source>
        <dbReference type="ARBA" id="ARBA00023136"/>
    </source>
</evidence>
<dbReference type="InterPro" id="IPR013106">
    <property type="entry name" value="Ig_V-set"/>
</dbReference>
<dbReference type="GO" id="GO:0032753">
    <property type="term" value="P:positive regulation of interleukin-4 production"/>
    <property type="evidence" value="ECO:0007669"/>
    <property type="project" value="Ensembl"/>
</dbReference>
<dbReference type="GO" id="GO:0045944">
    <property type="term" value="P:positive regulation of transcription by RNA polymerase II"/>
    <property type="evidence" value="ECO:0007669"/>
    <property type="project" value="Ensembl"/>
</dbReference>
<reference evidence="19 20" key="1">
    <citation type="journal article" date="2008" name="Nature">
        <title>Genome analysis of the platypus reveals unique signatures of evolution.</title>
        <authorList>
            <person name="Warren W.C."/>
            <person name="Hillier L.W."/>
            <person name="Marshall Graves J.A."/>
            <person name="Birney E."/>
            <person name="Ponting C.P."/>
            <person name="Grutzner F."/>
            <person name="Belov K."/>
            <person name="Miller W."/>
            <person name="Clarke L."/>
            <person name="Chinwalla A.T."/>
            <person name="Yang S.P."/>
            <person name="Heger A."/>
            <person name="Locke D.P."/>
            <person name="Miethke P."/>
            <person name="Waters P.D."/>
            <person name="Veyrunes F."/>
            <person name="Fulton L."/>
            <person name="Fulton B."/>
            <person name="Graves T."/>
            <person name="Wallis J."/>
            <person name="Puente X.S."/>
            <person name="Lopez-Otin C."/>
            <person name="Ordonez G.R."/>
            <person name="Eichler E.E."/>
            <person name="Chen L."/>
            <person name="Cheng Z."/>
            <person name="Deakin J.E."/>
            <person name="Alsop A."/>
            <person name="Thompson K."/>
            <person name="Kirby P."/>
            <person name="Papenfuss A.T."/>
            <person name="Wakefield M.J."/>
            <person name="Olender T."/>
            <person name="Lancet D."/>
            <person name="Huttley G.A."/>
            <person name="Smit A.F."/>
            <person name="Pask A."/>
            <person name="Temple-Smith P."/>
            <person name="Batzer M.A."/>
            <person name="Walker J.A."/>
            <person name="Konkel M.K."/>
            <person name="Harris R.S."/>
            <person name="Whittington C.M."/>
            <person name="Wong E.S."/>
            <person name="Gemmell N.J."/>
            <person name="Buschiazzo E."/>
            <person name="Vargas Jentzsch I.M."/>
            <person name="Merkel A."/>
            <person name="Schmitz J."/>
            <person name="Zemann A."/>
            <person name="Churakov G."/>
            <person name="Kriegs J.O."/>
            <person name="Brosius J."/>
            <person name="Murchison E.P."/>
            <person name="Sachidanandam R."/>
            <person name="Smith C."/>
            <person name="Hannon G.J."/>
            <person name="Tsend-Ayush E."/>
            <person name="McMillan D."/>
            <person name="Attenborough R."/>
            <person name="Rens W."/>
            <person name="Ferguson-Smith M."/>
            <person name="Lefevre C.M."/>
            <person name="Sharp J.A."/>
            <person name="Nicholas K.R."/>
            <person name="Ray D.A."/>
            <person name="Kube M."/>
            <person name="Reinhardt R."/>
            <person name="Pringle T.H."/>
            <person name="Taylor J."/>
            <person name="Jones R.C."/>
            <person name="Nixon B."/>
            <person name="Dacheux J.L."/>
            <person name="Niwa H."/>
            <person name="Sekita Y."/>
            <person name="Huang X."/>
            <person name="Stark A."/>
            <person name="Kheradpour P."/>
            <person name="Kellis M."/>
            <person name="Flicek P."/>
            <person name="Chen Y."/>
            <person name="Webber C."/>
            <person name="Hardison R."/>
            <person name="Nelson J."/>
            <person name="Hallsworth-Pepin K."/>
            <person name="Delehaunty K."/>
            <person name="Markovic C."/>
            <person name="Minx P."/>
            <person name="Feng Y."/>
            <person name="Kremitzki C."/>
            <person name="Mitreva M."/>
            <person name="Glasscock J."/>
            <person name="Wylie T."/>
            <person name="Wohldmann P."/>
            <person name="Thiru P."/>
            <person name="Nhan M.N."/>
            <person name="Pohl C.S."/>
            <person name="Smith S.M."/>
            <person name="Hou S."/>
            <person name="Nefedov M."/>
            <person name="de Jong P.J."/>
            <person name="Renfree M.B."/>
            <person name="Mardis E.R."/>
            <person name="Wilson R.K."/>
        </authorList>
    </citation>
    <scope>NUCLEOTIDE SEQUENCE [LARGE SCALE GENOMIC DNA]</scope>
    <source>
        <strain evidence="19 20">Glennie</strain>
    </source>
</reference>
<dbReference type="InterPro" id="IPR036179">
    <property type="entry name" value="Ig-like_dom_sf"/>
</dbReference>
<feature type="chain" id="PRO_5026263350" description="T-cell-specific surface glycoprotein CD28" evidence="17">
    <location>
        <begin position="18"/>
        <end position="220"/>
    </location>
</feature>
<dbReference type="GO" id="GO:0048304">
    <property type="term" value="P:positive regulation of isotype switching to IgG isotypes"/>
    <property type="evidence" value="ECO:0007669"/>
    <property type="project" value="Ensembl"/>
</dbReference>
<dbReference type="PANTHER" id="PTHR11494">
    <property type="entry name" value="CYTOTOXIC T-LYMPHOCYTE PROTEIN"/>
    <property type="match status" value="1"/>
</dbReference>
<dbReference type="KEGG" id="oaa:100082570"/>
<sequence length="220" mass="25302">MIVKVLFTLGFFPLVEVTEVKILVKQPPLLVATNNEVNLVCNYIYNGSRTEFRASLQKGVDSAVETCSLYGNVSHQENSPSNKEFNCHGIFNETTMTFHLWDLLVNQTDIYFCKIEVMYPPPYYHNDKSNGTIIHVKEKLKCPDMNHQPPKPFWAIVAVVGALAFYSMLITVAFCNCWLRTKKNRILQSDYMNMTPRRPGPTKKQYQPYAPSRDFAAYRS</sequence>
<organism evidence="19 20">
    <name type="scientific">Ornithorhynchus anatinus</name>
    <name type="common">Duckbill platypus</name>
    <dbReference type="NCBI Taxonomy" id="9258"/>
    <lineage>
        <taxon>Eukaryota</taxon>
        <taxon>Metazoa</taxon>
        <taxon>Chordata</taxon>
        <taxon>Craniata</taxon>
        <taxon>Vertebrata</taxon>
        <taxon>Euteleostomi</taxon>
        <taxon>Mammalia</taxon>
        <taxon>Monotremata</taxon>
        <taxon>Ornithorhynchidae</taxon>
        <taxon>Ornithorhynchus</taxon>
    </lineage>
</organism>
<dbReference type="GeneTree" id="ENSGT00530000063873"/>
<reference evidence="19" key="3">
    <citation type="submission" date="2025-09" db="UniProtKB">
        <authorList>
            <consortium name="Ensembl"/>
        </authorList>
    </citation>
    <scope>IDENTIFICATION</scope>
    <source>
        <strain evidence="19">Glennie</strain>
    </source>
</reference>
<dbReference type="FunCoup" id="A0A6I8PCN1">
    <property type="interactions" value="285"/>
</dbReference>
<evidence type="ECO:0000256" key="14">
    <source>
        <dbReference type="ARBA" id="ARBA00046457"/>
    </source>
</evidence>
<evidence type="ECO:0000256" key="16">
    <source>
        <dbReference type="SAM" id="Phobius"/>
    </source>
</evidence>
<keyword evidence="11" id="KW-0325">Glycoprotein</keyword>
<evidence type="ECO:0000256" key="9">
    <source>
        <dbReference type="ARBA" id="ARBA00023157"/>
    </source>
</evidence>
<evidence type="ECO:0000256" key="4">
    <source>
        <dbReference type="ARBA" id="ARBA00022553"/>
    </source>
</evidence>
<dbReference type="Ensembl" id="ENSOANT00000061420.1">
    <property type="protein sequence ID" value="ENSOANP00000050475.1"/>
    <property type="gene ID" value="ENSOANG00000040633.1"/>
</dbReference>
<evidence type="ECO:0000256" key="13">
    <source>
        <dbReference type="ARBA" id="ARBA00045671"/>
    </source>
</evidence>
<comment type="subunit">
    <text evidence="14">Homodimer; disulfide-linked. Interacts with DUSP14. Binds to CD80/B7-1 and CD86/B7-2/B70. Interacts with GRB2. Interacts with PIK3R1. Interacts with PRKCQ.</text>
</comment>
<evidence type="ECO:0000256" key="1">
    <source>
        <dbReference type="ARBA" id="ARBA00004251"/>
    </source>
</evidence>
<dbReference type="InterPro" id="IPR008093">
    <property type="entry name" value="CD28"/>
</dbReference>
<dbReference type="GO" id="GO:0045060">
    <property type="term" value="P:negative thymic T cell selection"/>
    <property type="evidence" value="ECO:0007669"/>
    <property type="project" value="Ensembl"/>
</dbReference>
<evidence type="ECO:0000256" key="15">
    <source>
        <dbReference type="SAM" id="MobiDB-lite"/>
    </source>
</evidence>
<dbReference type="GO" id="GO:0097190">
    <property type="term" value="P:apoptotic signaling pathway"/>
    <property type="evidence" value="ECO:0007669"/>
    <property type="project" value="Ensembl"/>
</dbReference>
<dbReference type="GO" id="GO:0032743">
    <property type="term" value="P:positive regulation of interleukin-2 production"/>
    <property type="evidence" value="ECO:0007669"/>
    <property type="project" value="Ensembl"/>
</dbReference>
<keyword evidence="4" id="KW-0597">Phosphoprotein</keyword>
<evidence type="ECO:0000313" key="20">
    <source>
        <dbReference type="Proteomes" id="UP000002279"/>
    </source>
</evidence>
<dbReference type="PRINTS" id="PR01717">
    <property type="entry name" value="CD28ANTIGEN"/>
</dbReference>
<dbReference type="GO" id="GO:0042102">
    <property type="term" value="P:positive regulation of T cell proliferation"/>
    <property type="evidence" value="ECO:0000318"/>
    <property type="project" value="GO_Central"/>
</dbReference>
<evidence type="ECO:0000256" key="12">
    <source>
        <dbReference type="ARBA" id="ARBA00023319"/>
    </source>
</evidence>
<dbReference type="FunFam" id="2.60.40.10:FF:000716">
    <property type="entry name" value="T-cell-specific surface glycoprotein CD28"/>
    <property type="match status" value="1"/>
</dbReference>
<dbReference type="OMA" id="YSHQLQF"/>
<evidence type="ECO:0000259" key="18">
    <source>
        <dbReference type="Pfam" id="PF07686"/>
    </source>
</evidence>
<dbReference type="GO" id="GO:0006955">
    <property type="term" value="P:immune response"/>
    <property type="evidence" value="ECO:0007669"/>
    <property type="project" value="InterPro"/>
</dbReference>
<dbReference type="InterPro" id="IPR013783">
    <property type="entry name" value="Ig-like_fold"/>
</dbReference>
<comment type="function">
    <text evidence="13">Receptor that plays a role in T-cell activation, proliferation, survival and the maintenance of immune homeostasis. Functions not only as an amplifier of TCR signals but delivers unique signals that control intracellular biochemical events that alter the gene expression program of T-cells. Stimulation upon engagement of its cognate ligands CD80 or CD86 increases proliferation and expression of various cytokines in particular IL2 production in both CD4(+) and CD8(+) T-cell subsets. Mechanistically, ligation induces recruitment of protein kinase C-theta/PRKCQ and GRB2 leading to NF-kappa-B activation via both PI3K/Akt-dependent and -independent pathways. In conjunction with TCR/CD3 ligation and CD40L costimulation, enhances the production of IL4 and IL10 in T-cells.</text>
</comment>
<evidence type="ECO:0000256" key="2">
    <source>
        <dbReference type="ARBA" id="ARBA00015051"/>
    </source>
</evidence>
<dbReference type="CTD" id="940"/>
<dbReference type="GO" id="GO:0002863">
    <property type="term" value="P:positive regulation of inflammatory response to antigenic stimulus"/>
    <property type="evidence" value="ECO:0007669"/>
    <property type="project" value="Ensembl"/>
</dbReference>
<keyword evidence="8 16" id="KW-0472">Membrane</keyword>
<dbReference type="GO" id="GO:0050852">
    <property type="term" value="P:T cell receptor signaling pathway"/>
    <property type="evidence" value="ECO:0000318"/>
    <property type="project" value="GO_Central"/>
</dbReference>
<dbReference type="GO" id="GO:0006366">
    <property type="term" value="P:transcription by RNA polymerase II"/>
    <property type="evidence" value="ECO:0007669"/>
    <property type="project" value="Ensembl"/>
</dbReference>
<accession>A0A6I8PCN1</accession>
<evidence type="ECO:0000256" key="10">
    <source>
        <dbReference type="ARBA" id="ARBA00023170"/>
    </source>
</evidence>
<dbReference type="OrthoDB" id="8654606at2759"/>
<dbReference type="SUPFAM" id="SSF48726">
    <property type="entry name" value="Immunoglobulin"/>
    <property type="match status" value="1"/>
</dbReference>
<dbReference type="Proteomes" id="UP000002279">
    <property type="component" value="Chromosome 7"/>
</dbReference>
<keyword evidence="5 16" id="KW-0812">Transmembrane</keyword>
<dbReference type="GO" id="GO:0042110">
    <property type="term" value="P:T cell activation"/>
    <property type="evidence" value="ECO:0000318"/>
    <property type="project" value="GO_Central"/>
</dbReference>
<keyword evidence="3" id="KW-1003">Cell membrane</keyword>
<dbReference type="GO" id="GO:0031295">
    <property type="term" value="P:T cell costimulation"/>
    <property type="evidence" value="ECO:0000318"/>
    <property type="project" value="GO_Central"/>
</dbReference>
<dbReference type="GO" id="GO:0045840">
    <property type="term" value="P:positive regulation of mitotic nuclear division"/>
    <property type="evidence" value="ECO:0007669"/>
    <property type="project" value="Ensembl"/>
</dbReference>
<dbReference type="GO" id="GO:0019901">
    <property type="term" value="F:protein kinase binding"/>
    <property type="evidence" value="ECO:0007669"/>
    <property type="project" value="Ensembl"/>
</dbReference>
<dbReference type="GeneID" id="100082570"/>
<dbReference type="GO" id="GO:0010629">
    <property type="term" value="P:negative regulation of gene expression"/>
    <property type="evidence" value="ECO:0007669"/>
    <property type="project" value="Ensembl"/>
</dbReference>
<feature type="region of interest" description="Disordered" evidence="15">
    <location>
        <begin position="192"/>
        <end position="220"/>
    </location>
</feature>
<reference evidence="19" key="2">
    <citation type="submission" date="2025-08" db="UniProtKB">
        <authorList>
            <consortium name="Ensembl"/>
        </authorList>
    </citation>
    <scope>IDENTIFICATION</scope>
    <source>
        <strain evidence="19">Glennie</strain>
    </source>
</reference>
<keyword evidence="20" id="KW-1185">Reference proteome</keyword>